<dbReference type="InterPro" id="IPR036388">
    <property type="entry name" value="WH-like_DNA-bd_sf"/>
</dbReference>
<name>A0ABW4LUD9_9BACI</name>
<evidence type="ECO:0000313" key="7">
    <source>
        <dbReference type="EMBL" id="MFD1738770.1"/>
    </source>
</evidence>
<dbReference type="Gene3D" id="1.10.1740.10">
    <property type="match status" value="1"/>
</dbReference>
<comment type="caution">
    <text evidence="7">The sequence shown here is derived from an EMBL/GenBank/DDBJ whole genome shotgun (WGS) entry which is preliminary data.</text>
</comment>
<feature type="domain" description="RNA polymerase sigma-70 region 2" evidence="5">
    <location>
        <begin position="27"/>
        <end position="91"/>
    </location>
</feature>
<evidence type="ECO:0000256" key="3">
    <source>
        <dbReference type="ARBA" id="ARBA00023082"/>
    </source>
</evidence>
<evidence type="ECO:0000259" key="6">
    <source>
        <dbReference type="Pfam" id="PF08281"/>
    </source>
</evidence>
<dbReference type="RefSeq" id="WP_377929990.1">
    <property type="nucleotide sequence ID" value="NZ_JBHUEM010000046.1"/>
</dbReference>
<gene>
    <name evidence="7" type="ORF">ACFSCX_19825</name>
</gene>
<comment type="similarity">
    <text evidence="1">Belongs to the sigma-70 factor family. ECF subfamily.</text>
</comment>
<dbReference type="InterPro" id="IPR013324">
    <property type="entry name" value="RNA_pol_sigma_r3/r4-like"/>
</dbReference>
<reference evidence="8" key="1">
    <citation type="journal article" date="2019" name="Int. J. Syst. Evol. Microbiol.">
        <title>The Global Catalogue of Microorganisms (GCM) 10K type strain sequencing project: providing services to taxonomists for standard genome sequencing and annotation.</title>
        <authorList>
            <consortium name="The Broad Institute Genomics Platform"/>
            <consortium name="The Broad Institute Genome Sequencing Center for Infectious Disease"/>
            <person name="Wu L."/>
            <person name="Ma J."/>
        </authorList>
    </citation>
    <scope>NUCLEOTIDE SEQUENCE [LARGE SCALE GENOMIC DNA]</scope>
    <source>
        <strain evidence="8">CCUG 49339</strain>
    </source>
</reference>
<keyword evidence="4" id="KW-0804">Transcription</keyword>
<feature type="domain" description="RNA polymerase sigma factor 70 region 4 type 2" evidence="6">
    <location>
        <begin position="124"/>
        <end position="174"/>
    </location>
</feature>
<evidence type="ECO:0000256" key="2">
    <source>
        <dbReference type="ARBA" id="ARBA00023015"/>
    </source>
</evidence>
<dbReference type="InterPro" id="IPR013249">
    <property type="entry name" value="RNA_pol_sigma70_r4_t2"/>
</dbReference>
<proteinExistence type="inferred from homology"/>
<dbReference type="EMBL" id="JBHUEM010000046">
    <property type="protein sequence ID" value="MFD1738770.1"/>
    <property type="molecule type" value="Genomic_DNA"/>
</dbReference>
<dbReference type="Pfam" id="PF04542">
    <property type="entry name" value="Sigma70_r2"/>
    <property type="match status" value="1"/>
</dbReference>
<protein>
    <submittedName>
        <fullName evidence="7">Sigma-70 family RNA polymerase sigma factor</fullName>
    </submittedName>
</protein>
<dbReference type="Pfam" id="PF08281">
    <property type="entry name" value="Sigma70_r4_2"/>
    <property type="match status" value="1"/>
</dbReference>
<accession>A0ABW4LUD9</accession>
<dbReference type="InterPro" id="IPR013325">
    <property type="entry name" value="RNA_pol_sigma_r2"/>
</dbReference>
<organism evidence="7 8">
    <name type="scientific">Bacillus salitolerans</name>
    <dbReference type="NCBI Taxonomy" id="1437434"/>
    <lineage>
        <taxon>Bacteria</taxon>
        <taxon>Bacillati</taxon>
        <taxon>Bacillota</taxon>
        <taxon>Bacilli</taxon>
        <taxon>Bacillales</taxon>
        <taxon>Bacillaceae</taxon>
        <taxon>Bacillus</taxon>
    </lineage>
</organism>
<dbReference type="SUPFAM" id="SSF88659">
    <property type="entry name" value="Sigma3 and sigma4 domains of RNA polymerase sigma factors"/>
    <property type="match status" value="1"/>
</dbReference>
<dbReference type="NCBIfam" id="TIGR02937">
    <property type="entry name" value="sigma70-ECF"/>
    <property type="match status" value="1"/>
</dbReference>
<dbReference type="InterPro" id="IPR014284">
    <property type="entry name" value="RNA_pol_sigma-70_dom"/>
</dbReference>
<keyword evidence="8" id="KW-1185">Reference proteome</keyword>
<evidence type="ECO:0000256" key="4">
    <source>
        <dbReference type="ARBA" id="ARBA00023163"/>
    </source>
</evidence>
<dbReference type="PANTHER" id="PTHR43133:SF60">
    <property type="entry name" value="RNA POLYMERASE SIGMA FACTOR SIGV"/>
    <property type="match status" value="1"/>
</dbReference>
<dbReference type="SUPFAM" id="SSF88946">
    <property type="entry name" value="Sigma2 domain of RNA polymerase sigma factors"/>
    <property type="match status" value="1"/>
</dbReference>
<evidence type="ECO:0000259" key="5">
    <source>
        <dbReference type="Pfam" id="PF04542"/>
    </source>
</evidence>
<dbReference type="InterPro" id="IPR007627">
    <property type="entry name" value="RNA_pol_sigma70_r2"/>
</dbReference>
<sequence length="184" mass="22383">MEPTKHEIRYNDWNVLYLKREDILSELIDALGTKVMRLAYTYVKDKKISEDITQEVFLRCYKNLDRFRAESNIKTWIYKITVNLCKDYLKSWAYRKILHFEKIHKTNEKTPLDHVLDTFEKKQLSLYVLKLPIKYREVIILHYYEDYSIQEISELLQTSPDTIRTRMRRAKEKLRAHFVEEGLD</sequence>
<dbReference type="CDD" id="cd06171">
    <property type="entry name" value="Sigma70_r4"/>
    <property type="match status" value="1"/>
</dbReference>
<keyword evidence="2" id="KW-0805">Transcription regulation</keyword>
<dbReference type="Gene3D" id="1.10.10.10">
    <property type="entry name" value="Winged helix-like DNA-binding domain superfamily/Winged helix DNA-binding domain"/>
    <property type="match status" value="1"/>
</dbReference>
<dbReference type="InterPro" id="IPR039425">
    <property type="entry name" value="RNA_pol_sigma-70-like"/>
</dbReference>
<dbReference type="Proteomes" id="UP001597214">
    <property type="component" value="Unassembled WGS sequence"/>
</dbReference>
<dbReference type="PANTHER" id="PTHR43133">
    <property type="entry name" value="RNA POLYMERASE ECF-TYPE SIGMA FACTO"/>
    <property type="match status" value="1"/>
</dbReference>
<evidence type="ECO:0000256" key="1">
    <source>
        <dbReference type="ARBA" id="ARBA00010641"/>
    </source>
</evidence>
<keyword evidence="3" id="KW-0731">Sigma factor</keyword>
<evidence type="ECO:0000313" key="8">
    <source>
        <dbReference type="Proteomes" id="UP001597214"/>
    </source>
</evidence>